<dbReference type="AlphaFoldDB" id="A0A1G8UEX4"/>
<sequence length="198" mass="22513">MVRVSTIEWSADTGPVDERIGEPPTLRFPDGFEYTESWKRAQTESDQGGPINDAERMVYLEESSKPHRVVFVLDGARLRADCGCAGYHHRQWCAHVASLWWQWVRGRIQVTHRQTGREHEMPPCWLRFGDERHDVREDHLDGLTSAELDAYLTCDLGETGVREYARKTSRAPGTVGNLLSRARQKVEDGVAVTDGGHR</sequence>
<name>A0A1G8UEX4_9EURY</name>
<reference evidence="4 5" key="1">
    <citation type="submission" date="2016-10" db="EMBL/GenBank/DDBJ databases">
        <authorList>
            <person name="de Groot N.N."/>
        </authorList>
    </citation>
    <scope>NUCLEOTIDE SEQUENCE [LARGE SCALE GENOMIC DNA]</scope>
    <source>
        <strain evidence="4 5">IBRC-M10015</strain>
    </source>
</reference>
<keyword evidence="1" id="KW-0863">Zinc-finger</keyword>
<accession>A0A1G8UEX4</accession>
<evidence type="ECO:0000256" key="1">
    <source>
        <dbReference type="PROSITE-ProRule" id="PRU00325"/>
    </source>
</evidence>
<dbReference type="InterPro" id="IPR007527">
    <property type="entry name" value="Znf_SWIM"/>
</dbReference>
<dbReference type="GO" id="GO:0008270">
    <property type="term" value="F:zinc ion binding"/>
    <property type="evidence" value="ECO:0007669"/>
    <property type="project" value="UniProtKB-KW"/>
</dbReference>
<proteinExistence type="predicted"/>
<keyword evidence="1" id="KW-0862">Zinc</keyword>
<organism evidence="4 5">
    <name type="scientific">Halovenus aranensis</name>
    <dbReference type="NCBI Taxonomy" id="890420"/>
    <lineage>
        <taxon>Archaea</taxon>
        <taxon>Methanobacteriati</taxon>
        <taxon>Methanobacteriota</taxon>
        <taxon>Stenosarchaea group</taxon>
        <taxon>Halobacteria</taxon>
        <taxon>Halobacteriales</taxon>
        <taxon>Haloarculaceae</taxon>
        <taxon>Halovenus</taxon>
    </lineage>
</organism>
<keyword evidence="5" id="KW-1185">Reference proteome</keyword>
<evidence type="ECO:0000256" key="2">
    <source>
        <dbReference type="SAM" id="MobiDB-lite"/>
    </source>
</evidence>
<feature type="domain" description="SWIM-type" evidence="3">
    <location>
        <begin position="67"/>
        <end position="104"/>
    </location>
</feature>
<dbReference type="Proteomes" id="UP000198856">
    <property type="component" value="Unassembled WGS sequence"/>
</dbReference>
<evidence type="ECO:0000313" key="5">
    <source>
        <dbReference type="Proteomes" id="UP000198856"/>
    </source>
</evidence>
<dbReference type="STRING" id="890420.SAMN05216226_104219"/>
<feature type="region of interest" description="Disordered" evidence="2">
    <location>
        <begin position="1"/>
        <end position="22"/>
    </location>
</feature>
<keyword evidence="1" id="KW-0479">Metal-binding</keyword>
<protein>
    <recommendedName>
        <fullName evidence="3">SWIM-type domain-containing protein</fullName>
    </recommendedName>
</protein>
<evidence type="ECO:0000313" key="4">
    <source>
        <dbReference type="EMBL" id="SDJ52318.1"/>
    </source>
</evidence>
<evidence type="ECO:0000259" key="3">
    <source>
        <dbReference type="PROSITE" id="PS50966"/>
    </source>
</evidence>
<dbReference type="PROSITE" id="PS50966">
    <property type="entry name" value="ZF_SWIM"/>
    <property type="match status" value="1"/>
</dbReference>
<dbReference type="EMBL" id="FNFC01000004">
    <property type="protein sequence ID" value="SDJ52318.1"/>
    <property type="molecule type" value="Genomic_DNA"/>
</dbReference>
<gene>
    <name evidence="4" type="ORF">SAMN05216226_104219</name>
</gene>